<feature type="transmembrane region" description="Helical" evidence="1">
    <location>
        <begin position="41"/>
        <end position="59"/>
    </location>
</feature>
<sequence length="85" mass="8562">MRPRGIHPGTDRSPLETAAVASATVVAFFGLMVAVSYPLPAAAAVFGAVVALAVPRAVAAARARVAVDLPDADPSARTGSHGRRS</sequence>
<name>A0ABD5QDC1_9EURY</name>
<keyword evidence="1" id="KW-0812">Transmembrane</keyword>
<organism evidence="2 3">
    <name type="scientific">Saliphagus infecundisoli</name>
    <dbReference type="NCBI Taxonomy" id="1849069"/>
    <lineage>
        <taxon>Archaea</taxon>
        <taxon>Methanobacteriati</taxon>
        <taxon>Methanobacteriota</taxon>
        <taxon>Stenosarchaea group</taxon>
        <taxon>Halobacteria</taxon>
        <taxon>Halobacteriales</taxon>
        <taxon>Natrialbaceae</taxon>
        <taxon>Saliphagus</taxon>
    </lineage>
</organism>
<comment type="caution">
    <text evidence="2">The sequence shown here is derived from an EMBL/GenBank/DDBJ whole genome shotgun (WGS) entry which is preliminary data.</text>
</comment>
<keyword evidence="3" id="KW-1185">Reference proteome</keyword>
<dbReference type="Proteomes" id="UP001595925">
    <property type="component" value="Unassembled WGS sequence"/>
</dbReference>
<protein>
    <submittedName>
        <fullName evidence="2">Uncharacterized protein</fullName>
    </submittedName>
</protein>
<keyword evidence="1" id="KW-0472">Membrane</keyword>
<keyword evidence="1" id="KW-1133">Transmembrane helix</keyword>
<gene>
    <name evidence="2" type="ORF">ACFPFO_08105</name>
</gene>
<proteinExistence type="predicted"/>
<evidence type="ECO:0000313" key="3">
    <source>
        <dbReference type="Proteomes" id="UP001595925"/>
    </source>
</evidence>
<evidence type="ECO:0000313" key="2">
    <source>
        <dbReference type="EMBL" id="MFC4987726.1"/>
    </source>
</evidence>
<accession>A0ABD5QDC1</accession>
<feature type="transmembrane region" description="Helical" evidence="1">
    <location>
        <begin position="15"/>
        <end position="35"/>
    </location>
</feature>
<dbReference type="EMBL" id="JBHSJG010000029">
    <property type="protein sequence ID" value="MFC4987726.1"/>
    <property type="molecule type" value="Genomic_DNA"/>
</dbReference>
<dbReference type="AlphaFoldDB" id="A0ABD5QDC1"/>
<reference evidence="2 3" key="1">
    <citation type="journal article" date="2019" name="Int. J. Syst. Evol. Microbiol.">
        <title>The Global Catalogue of Microorganisms (GCM) 10K type strain sequencing project: providing services to taxonomists for standard genome sequencing and annotation.</title>
        <authorList>
            <consortium name="The Broad Institute Genomics Platform"/>
            <consortium name="The Broad Institute Genome Sequencing Center for Infectious Disease"/>
            <person name="Wu L."/>
            <person name="Ma J."/>
        </authorList>
    </citation>
    <scope>NUCLEOTIDE SEQUENCE [LARGE SCALE GENOMIC DNA]</scope>
    <source>
        <strain evidence="2 3">CGMCC 1.15824</strain>
    </source>
</reference>
<evidence type="ECO:0000256" key="1">
    <source>
        <dbReference type="SAM" id="Phobius"/>
    </source>
</evidence>
<dbReference type="RefSeq" id="WP_224827841.1">
    <property type="nucleotide sequence ID" value="NZ_JAIVEF010000002.1"/>
</dbReference>